<dbReference type="EMBL" id="CAWUPB010001195">
    <property type="protein sequence ID" value="CAK7354670.1"/>
    <property type="molecule type" value="Genomic_DNA"/>
</dbReference>
<keyword evidence="3" id="KW-1185">Reference proteome</keyword>
<protein>
    <recommendedName>
        <fullName evidence="4">Ribosomal protein L2</fullName>
    </recommendedName>
</protein>
<evidence type="ECO:0000256" key="1">
    <source>
        <dbReference type="SAM" id="MobiDB-lite"/>
    </source>
</evidence>
<accession>A0AAV1SQC3</accession>
<comment type="caution">
    <text evidence="2">The sequence shown here is derived from an EMBL/GenBank/DDBJ whole genome shotgun (WGS) entry which is preliminary data.</text>
</comment>
<feature type="compositionally biased region" description="Polar residues" evidence="1">
    <location>
        <begin position="1"/>
        <end position="10"/>
    </location>
</feature>
<gene>
    <name evidence="2" type="ORF">DCAF_LOCUS25280</name>
</gene>
<evidence type="ECO:0000313" key="3">
    <source>
        <dbReference type="Proteomes" id="UP001314170"/>
    </source>
</evidence>
<evidence type="ECO:0000313" key="2">
    <source>
        <dbReference type="EMBL" id="CAK7354670.1"/>
    </source>
</evidence>
<reference evidence="2 3" key="1">
    <citation type="submission" date="2024-01" db="EMBL/GenBank/DDBJ databases">
        <authorList>
            <person name="Waweru B."/>
        </authorList>
    </citation>
    <scope>NUCLEOTIDE SEQUENCE [LARGE SCALE GENOMIC DNA]</scope>
</reference>
<feature type="region of interest" description="Disordered" evidence="1">
    <location>
        <begin position="1"/>
        <end position="50"/>
    </location>
</feature>
<name>A0AAV1SQC3_9ROSI</name>
<dbReference type="AlphaFoldDB" id="A0AAV1SQC3"/>
<sequence>MKPASVQQAKQPCANIGRKKIRGGDGGGRGCFEHKPLMANGVGGGRRKSERSAYSILNYRPRAAWSI</sequence>
<organism evidence="2 3">
    <name type="scientific">Dovyalis caffra</name>
    <dbReference type="NCBI Taxonomy" id="77055"/>
    <lineage>
        <taxon>Eukaryota</taxon>
        <taxon>Viridiplantae</taxon>
        <taxon>Streptophyta</taxon>
        <taxon>Embryophyta</taxon>
        <taxon>Tracheophyta</taxon>
        <taxon>Spermatophyta</taxon>
        <taxon>Magnoliopsida</taxon>
        <taxon>eudicotyledons</taxon>
        <taxon>Gunneridae</taxon>
        <taxon>Pentapetalae</taxon>
        <taxon>rosids</taxon>
        <taxon>fabids</taxon>
        <taxon>Malpighiales</taxon>
        <taxon>Salicaceae</taxon>
        <taxon>Flacourtieae</taxon>
        <taxon>Dovyalis</taxon>
    </lineage>
</organism>
<evidence type="ECO:0008006" key="4">
    <source>
        <dbReference type="Google" id="ProtNLM"/>
    </source>
</evidence>
<dbReference type="Proteomes" id="UP001314170">
    <property type="component" value="Unassembled WGS sequence"/>
</dbReference>
<proteinExistence type="predicted"/>